<dbReference type="SUPFAM" id="SSF81296">
    <property type="entry name" value="E set domains"/>
    <property type="match status" value="1"/>
</dbReference>
<keyword evidence="2" id="KW-0500">Molybdenum</keyword>
<dbReference type="PRINTS" id="PR00407">
    <property type="entry name" value="EUMOPTERIN"/>
</dbReference>
<comment type="cofactor">
    <cofactor evidence="1">
        <name>Mo-molybdopterin</name>
        <dbReference type="ChEBI" id="CHEBI:71302"/>
    </cofactor>
</comment>
<dbReference type="InterPro" id="IPR036374">
    <property type="entry name" value="OxRdtase_Mopterin-bd_sf"/>
</dbReference>
<organism evidence="7 8">
    <name type="scientific">Pseudomonas borbori</name>
    <dbReference type="NCBI Taxonomy" id="289003"/>
    <lineage>
        <taxon>Bacteria</taxon>
        <taxon>Pseudomonadati</taxon>
        <taxon>Pseudomonadota</taxon>
        <taxon>Gammaproteobacteria</taxon>
        <taxon>Pseudomonadales</taxon>
        <taxon>Pseudomonadaceae</taxon>
        <taxon>Pseudomonas</taxon>
    </lineage>
</organism>
<dbReference type="InterPro" id="IPR014756">
    <property type="entry name" value="Ig_E-set"/>
</dbReference>
<dbReference type="AlphaFoldDB" id="A0A1I5SR70"/>
<dbReference type="OrthoDB" id="9795587at2"/>
<feature type="domain" description="Moybdenum cofactor oxidoreductase dimerisation" evidence="6">
    <location>
        <begin position="300"/>
        <end position="408"/>
    </location>
</feature>
<dbReference type="PROSITE" id="PS51318">
    <property type="entry name" value="TAT"/>
    <property type="match status" value="1"/>
</dbReference>
<reference evidence="8" key="1">
    <citation type="submission" date="2016-10" db="EMBL/GenBank/DDBJ databases">
        <authorList>
            <person name="Varghese N."/>
            <person name="Submissions S."/>
        </authorList>
    </citation>
    <scope>NUCLEOTIDE SEQUENCE [LARGE SCALE GENOMIC DNA]</scope>
    <source>
        <strain evidence="8">DSM 17834</strain>
    </source>
</reference>
<dbReference type="Pfam" id="PF00174">
    <property type="entry name" value="Oxidored_molyb"/>
    <property type="match status" value="1"/>
</dbReference>
<sequence>MNKSALRFVAGNGLLDRRAFLKSGYGLSLAAAIGLSPAGRVLAQGEPPMPAWMTSLGGADVEYGSPSAHERQVLRQLQPSTAQTAGFSIWHSPLQHQRGSITPSGLHFAVHHNGIPAIDPERHQLMIHGLVERPLRFDLERLIRYPMVSRIQFLECAGNTAANALSPTARNADCQALFGQLSGAEWTGVPLSYLLREAGVKAEARWVICEGADGGSHSRSLPLTKLMDDAIIAFYQNGERLRPSQGYPLRLFVPGWEGNVSVKWLHRLEVSDSPVFSKDESGLYTRILSDGEILAFGFPMEVKSVITHPSGQQQLPELKGFYEVSGLAWSGLGRIAKVEVSADNGHSWAPAQLHAPVLDKALTRFSIPWQWTGAATTLLSRATDALGNTQPSRSEWRSRYAAHSFNHYNAIQAWRVSSSGEVENVYA</sequence>
<dbReference type="SUPFAM" id="SSF56524">
    <property type="entry name" value="Oxidoreductase molybdopterin-binding domain"/>
    <property type="match status" value="1"/>
</dbReference>
<name>A0A1I5SR70_9PSED</name>
<keyword evidence="3" id="KW-0479">Metal-binding</keyword>
<feature type="domain" description="Oxidoreductase molybdopterin-binding" evidence="5">
    <location>
        <begin position="112"/>
        <end position="274"/>
    </location>
</feature>
<evidence type="ECO:0000259" key="5">
    <source>
        <dbReference type="Pfam" id="PF00174"/>
    </source>
</evidence>
<dbReference type="Gene3D" id="2.60.40.650">
    <property type="match status" value="1"/>
</dbReference>
<dbReference type="EMBL" id="FOWX01000017">
    <property type="protein sequence ID" value="SFP73215.1"/>
    <property type="molecule type" value="Genomic_DNA"/>
</dbReference>
<evidence type="ECO:0000313" key="7">
    <source>
        <dbReference type="EMBL" id="SFP73215.1"/>
    </source>
</evidence>
<dbReference type="InterPro" id="IPR006311">
    <property type="entry name" value="TAT_signal"/>
</dbReference>
<keyword evidence="4" id="KW-0560">Oxidoreductase</keyword>
<protein>
    <submittedName>
        <fullName evidence="7">Sulfane dehydrogenase subunit SoxC</fullName>
    </submittedName>
</protein>
<dbReference type="GO" id="GO:0006790">
    <property type="term" value="P:sulfur compound metabolic process"/>
    <property type="evidence" value="ECO:0007669"/>
    <property type="project" value="TreeGrafter"/>
</dbReference>
<dbReference type="STRING" id="289003.SAMN05216190_11725"/>
<accession>A0A1I5SR70</accession>
<dbReference type="GO" id="GO:0008482">
    <property type="term" value="F:sulfite oxidase activity"/>
    <property type="evidence" value="ECO:0007669"/>
    <property type="project" value="TreeGrafter"/>
</dbReference>
<evidence type="ECO:0000256" key="4">
    <source>
        <dbReference type="ARBA" id="ARBA00023002"/>
    </source>
</evidence>
<keyword evidence="8" id="KW-1185">Reference proteome</keyword>
<gene>
    <name evidence="7" type="ORF">SAMN05216190_11725</name>
</gene>
<dbReference type="Pfam" id="PF03404">
    <property type="entry name" value="Mo-co_dimer"/>
    <property type="match status" value="1"/>
</dbReference>
<evidence type="ECO:0000259" key="6">
    <source>
        <dbReference type="Pfam" id="PF03404"/>
    </source>
</evidence>
<dbReference type="PANTHER" id="PTHR19372:SF7">
    <property type="entry name" value="SULFITE OXIDASE, MITOCHONDRIAL"/>
    <property type="match status" value="1"/>
</dbReference>
<evidence type="ECO:0000256" key="1">
    <source>
        <dbReference type="ARBA" id="ARBA00001924"/>
    </source>
</evidence>
<dbReference type="NCBIfam" id="TIGR04555">
    <property type="entry name" value="sulfite_DH_soxC"/>
    <property type="match status" value="1"/>
</dbReference>
<dbReference type="InterPro" id="IPR008335">
    <property type="entry name" value="Mopterin_OxRdtase_euk"/>
</dbReference>
<dbReference type="InterPro" id="IPR000572">
    <property type="entry name" value="OxRdtase_Mopterin-bd_dom"/>
</dbReference>
<dbReference type="GO" id="GO:0043546">
    <property type="term" value="F:molybdopterin cofactor binding"/>
    <property type="evidence" value="ECO:0007669"/>
    <property type="project" value="TreeGrafter"/>
</dbReference>
<dbReference type="InterPro" id="IPR030835">
    <property type="entry name" value="Sulfite_DH_SoxC"/>
</dbReference>
<dbReference type="RefSeq" id="WP_090501928.1">
    <property type="nucleotide sequence ID" value="NZ_FOWX01000017.1"/>
</dbReference>
<dbReference type="GO" id="GO:0020037">
    <property type="term" value="F:heme binding"/>
    <property type="evidence" value="ECO:0007669"/>
    <property type="project" value="TreeGrafter"/>
</dbReference>
<dbReference type="Proteomes" id="UP000198784">
    <property type="component" value="Unassembled WGS sequence"/>
</dbReference>
<evidence type="ECO:0000256" key="2">
    <source>
        <dbReference type="ARBA" id="ARBA00022505"/>
    </source>
</evidence>
<dbReference type="GO" id="GO:0030151">
    <property type="term" value="F:molybdenum ion binding"/>
    <property type="evidence" value="ECO:0007669"/>
    <property type="project" value="InterPro"/>
</dbReference>
<proteinExistence type="predicted"/>
<dbReference type="Gene3D" id="3.90.420.10">
    <property type="entry name" value="Oxidoreductase, molybdopterin-binding domain"/>
    <property type="match status" value="1"/>
</dbReference>
<dbReference type="InterPro" id="IPR005066">
    <property type="entry name" value="MoCF_OxRdtse_dimer"/>
</dbReference>
<evidence type="ECO:0000256" key="3">
    <source>
        <dbReference type="ARBA" id="ARBA00022723"/>
    </source>
</evidence>
<dbReference type="PANTHER" id="PTHR19372">
    <property type="entry name" value="SULFITE REDUCTASE"/>
    <property type="match status" value="1"/>
</dbReference>
<evidence type="ECO:0000313" key="8">
    <source>
        <dbReference type="Proteomes" id="UP000198784"/>
    </source>
</evidence>